<dbReference type="InterPro" id="IPR020946">
    <property type="entry name" value="Flavin_mOase-like"/>
</dbReference>
<dbReference type="InterPro" id="IPR050346">
    <property type="entry name" value="FMO-like"/>
</dbReference>
<evidence type="ECO:0000256" key="10">
    <source>
        <dbReference type="ARBA" id="ARBA00022857"/>
    </source>
</evidence>
<comment type="catalytic activity">
    <reaction evidence="18">
        <text>heptan-2-one + NADPH + O2 + H(+) = pentyl acetate + NADP(+) + H2O</text>
        <dbReference type="Rhea" id="RHEA:54836"/>
        <dbReference type="ChEBI" id="CHEBI:5672"/>
        <dbReference type="ChEBI" id="CHEBI:15377"/>
        <dbReference type="ChEBI" id="CHEBI:15378"/>
        <dbReference type="ChEBI" id="CHEBI:15379"/>
        <dbReference type="ChEBI" id="CHEBI:57783"/>
        <dbReference type="ChEBI" id="CHEBI:58349"/>
        <dbReference type="ChEBI" id="CHEBI:87362"/>
    </reaction>
    <physiologicalReaction direction="left-to-right" evidence="18">
        <dbReference type="Rhea" id="RHEA:54837"/>
    </physiologicalReaction>
</comment>
<protein>
    <recommendedName>
        <fullName evidence="27">Flavin-containing monooxygenase</fullName>
        <ecNumber evidence="27">1.-.-.-</ecNumber>
    </recommendedName>
</protein>
<evidence type="ECO:0000256" key="13">
    <source>
        <dbReference type="ARBA" id="ARBA00023033"/>
    </source>
</evidence>
<comment type="catalytic activity">
    <reaction evidence="23">
        <text>(2E)-geranial + NADPH + O2 + H(+) = (1E)-2,6-dimethylhepta-1,5-dien-1-yl formate + NADP(+) + H2O</text>
        <dbReference type="Rhea" id="RHEA:54860"/>
        <dbReference type="ChEBI" id="CHEBI:15377"/>
        <dbReference type="ChEBI" id="CHEBI:15378"/>
        <dbReference type="ChEBI" id="CHEBI:15379"/>
        <dbReference type="ChEBI" id="CHEBI:16980"/>
        <dbReference type="ChEBI" id="CHEBI:57783"/>
        <dbReference type="ChEBI" id="CHEBI:58349"/>
        <dbReference type="ChEBI" id="CHEBI:138375"/>
    </reaction>
    <physiologicalReaction direction="left-to-right" evidence="23">
        <dbReference type="Rhea" id="RHEA:54861"/>
    </physiologicalReaction>
</comment>
<dbReference type="EMBL" id="WHWB01034282">
    <property type="protein sequence ID" value="KAJ7411843.1"/>
    <property type="molecule type" value="Genomic_DNA"/>
</dbReference>
<evidence type="ECO:0000256" key="16">
    <source>
        <dbReference type="ARBA" id="ARBA00045722"/>
    </source>
</evidence>
<evidence type="ECO:0000256" key="15">
    <source>
        <dbReference type="ARBA" id="ARBA00023136"/>
    </source>
</evidence>
<dbReference type="PANTHER" id="PTHR23023">
    <property type="entry name" value="DIMETHYLANILINE MONOOXYGENASE"/>
    <property type="match status" value="1"/>
</dbReference>
<evidence type="ECO:0000256" key="2">
    <source>
        <dbReference type="ARBA" id="ARBA00004524"/>
    </source>
</evidence>
<keyword evidence="9" id="KW-0256">Endoplasmic reticulum</keyword>
<evidence type="ECO:0000256" key="5">
    <source>
        <dbReference type="ARBA" id="ARBA00022553"/>
    </source>
</evidence>
<comment type="catalytic activity">
    <reaction evidence="17">
        <text>hexan-3-one + NADPH + O2 + H(+) = propyl propanoate + NADP(+) + H2O</text>
        <dbReference type="Rhea" id="RHEA:54848"/>
        <dbReference type="ChEBI" id="CHEBI:15377"/>
        <dbReference type="ChEBI" id="CHEBI:15378"/>
        <dbReference type="ChEBI" id="CHEBI:15379"/>
        <dbReference type="ChEBI" id="CHEBI:57783"/>
        <dbReference type="ChEBI" id="CHEBI:58349"/>
        <dbReference type="ChEBI" id="CHEBI:89828"/>
        <dbReference type="ChEBI" id="CHEBI:89891"/>
    </reaction>
    <physiologicalReaction direction="left-to-right" evidence="17">
        <dbReference type="Rhea" id="RHEA:54849"/>
    </physiologicalReaction>
</comment>
<dbReference type="InterPro" id="IPR000960">
    <property type="entry name" value="Flavin_mOase"/>
</dbReference>
<keyword evidence="13 27" id="KW-0503">Monooxygenase</keyword>
<evidence type="ECO:0000256" key="9">
    <source>
        <dbReference type="ARBA" id="ARBA00022848"/>
    </source>
</evidence>
<evidence type="ECO:0000256" key="26">
    <source>
        <dbReference type="ARBA" id="ARBA00049475"/>
    </source>
</evidence>
<evidence type="ECO:0000256" key="28">
    <source>
        <dbReference type="SAM" id="Phobius"/>
    </source>
</evidence>
<evidence type="ECO:0000256" key="17">
    <source>
        <dbReference type="ARBA" id="ARBA00047426"/>
    </source>
</evidence>
<dbReference type="EC" id="1.-.-.-" evidence="27"/>
<keyword evidence="10" id="KW-0521">NADP</keyword>
<comment type="catalytic activity">
    <reaction evidence="24">
        <text>heptan-4-one + NADPH + O2 + H(+) = propyl butanoate + NADP(+) + H2O</text>
        <dbReference type="Rhea" id="RHEA:54852"/>
        <dbReference type="ChEBI" id="CHEBI:15377"/>
        <dbReference type="ChEBI" id="CHEBI:15378"/>
        <dbReference type="ChEBI" id="CHEBI:15379"/>
        <dbReference type="ChEBI" id="CHEBI:57783"/>
        <dbReference type="ChEBI" id="CHEBI:58349"/>
        <dbReference type="ChEBI" id="CHEBI:89484"/>
        <dbReference type="ChEBI" id="CHEBI:89719"/>
    </reaction>
    <physiologicalReaction direction="left-to-right" evidence="24">
        <dbReference type="Rhea" id="RHEA:54853"/>
    </physiologicalReaction>
</comment>
<reference evidence="29" key="1">
    <citation type="submission" date="2019-10" db="EMBL/GenBank/DDBJ databases">
        <authorList>
            <person name="Soares A.E.R."/>
            <person name="Aleixo A."/>
            <person name="Schneider P."/>
            <person name="Miyaki C.Y."/>
            <person name="Schneider M.P."/>
            <person name="Mello C."/>
            <person name="Vasconcelos A.T.R."/>
        </authorList>
    </citation>
    <scope>NUCLEOTIDE SEQUENCE</scope>
    <source>
        <tissue evidence="29">Muscle</tissue>
    </source>
</reference>
<dbReference type="SUPFAM" id="SSF51905">
    <property type="entry name" value="FAD/NAD(P)-binding domain"/>
    <property type="match status" value="2"/>
</dbReference>
<keyword evidence="12 27" id="KW-0560">Oxidoreductase</keyword>
<comment type="catalytic activity">
    <reaction evidence="19">
        <text>sulcatone + NADPH + O2 + H(+) = 4-methylpent-3-en-1-yl acetate + NADP(+) + H2O</text>
        <dbReference type="Rhea" id="RHEA:54864"/>
        <dbReference type="ChEBI" id="CHEBI:15377"/>
        <dbReference type="ChEBI" id="CHEBI:15378"/>
        <dbReference type="ChEBI" id="CHEBI:15379"/>
        <dbReference type="ChEBI" id="CHEBI:16310"/>
        <dbReference type="ChEBI" id="CHEBI:57783"/>
        <dbReference type="ChEBI" id="CHEBI:58349"/>
        <dbReference type="ChEBI" id="CHEBI:138373"/>
    </reaction>
    <physiologicalReaction direction="left-to-right" evidence="19">
        <dbReference type="Rhea" id="RHEA:54865"/>
    </physiologicalReaction>
</comment>
<comment type="cofactor">
    <cofactor evidence="1 27">
        <name>FAD</name>
        <dbReference type="ChEBI" id="CHEBI:57692"/>
    </cofactor>
</comment>
<evidence type="ECO:0000256" key="23">
    <source>
        <dbReference type="ARBA" id="ARBA00048989"/>
    </source>
</evidence>
<keyword evidence="11 28" id="KW-1133">Transmembrane helix</keyword>
<name>A0ABQ9D398_9PASS</name>
<evidence type="ECO:0000256" key="7">
    <source>
        <dbReference type="ARBA" id="ARBA00022692"/>
    </source>
</evidence>
<dbReference type="Gene3D" id="3.50.50.60">
    <property type="entry name" value="FAD/NAD(P)-binding domain"/>
    <property type="match status" value="3"/>
</dbReference>
<keyword evidence="8 27" id="KW-0274">FAD</keyword>
<dbReference type="Pfam" id="PF00743">
    <property type="entry name" value="FMO-like"/>
    <property type="match status" value="2"/>
</dbReference>
<evidence type="ECO:0000256" key="3">
    <source>
        <dbReference type="ARBA" id="ARBA00009183"/>
    </source>
</evidence>
<dbReference type="PIRSF" id="PIRSF000332">
    <property type="entry name" value="FMO"/>
    <property type="match status" value="1"/>
</dbReference>
<dbReference type="PRINTS" id="PR00370">
    <property type="entry name" value="FMOXYGENASE"/>
</dbReference>
<gene>
    <name evidence="29" type="ORF">WISP_100527</name>
</gene>
<dbReference type="Proteomes" id="UP001145742">
    <property type="component" value="Unassembled WGS sequence"/>
</dbReference>
<evidence type="ECO:0000256" key="4">
    <source>
        <dbReference type="ARBA" id="ARBA00022481"/>
    </source>
</evidence>
<evidence type="ECO:0000256" key="14">
    <source>
        <dbReference type="ARBA" id="ARBA00023098"/>
    </source>
</evidence>
<comment type="caution">
    <text evidence="29">The sequence shown here is derived from an EMBL/GenBank/DDBJ whole genome shotgun (WGS) entry which is preliminary data.</text>
</comment>
<evidence type="ECO:0000256" key="6">
    <source>
        <dbReference type="ARBA" id="ARBA00022630"/>
    </source>
</evidence>
<comment type="subcellular location">
    <subcellularLocation>
        <location evidence="2">Microsome membrane</location>
    </subcellularLocation>
</comment>
<keyword evidence="30" id="KW-1185">Reference proteome</keyword>
<keyword evidence="14" id="KW-0443">Lipid metabolism</keyword>
<dbReference type="InterPro" id="IPR002257">
    <property type="entry name" value="Flavin_mOase_5"/>
</dbReference>
<comment type="catalytic activity">
    <reaction evidence="26">
        <text>octan-3-one + NADPH + O2 + H(+) = pentyl propanoate + NADP(+) + H2O</text>
        <dbReference type="Rhea" id="RHEA:54840"/>
        <dbReference type="ChEBI" id="CHEBI:15377"/>
        <dbReference type="ChEBI" id="CHEBI:15378"/>
        <dbReference type="ChEBI" id="CHEBI:15379"/>
        <dbReference type="ChEBI" id="CHEBI:57783"/>
        <dbReference type="ChEBI" id="CHEBI:58349"/>
        <dbReference type="ChEBI" id="CHEBI:80946"/>
        <dbReference type="ChEBI" id="CHEBI:87373"/>
    </reaction>
    <physiologicalReaction direction="left-to-right" evidence="26">
        <dbReference type="Rhea" id="RHEA:54841"/>
    </physiologicalReaction>
</comment>
<comment type="catalytic activity">
    <reaction evidence="21">
        <text>hexan-3-one + NADPH + O2 + H(+) = ethyl butanoate + NADP(+) + H2O</text>
        <dbReference type="Rhea" id="RHEA:54844"/>
        <dbReference type="ChEBI" id="CHEBI:15377"/>
        <dbReference type="ChEBI" id="CHEBI:15378"/>
        <dbReference type="ChEBI" id="CHEBI:15379"/>
        <dbReference type="ChEBI" id="CHEBI:57783"/>
        <dbReference type="ChEBI" id="CHEBI:58349"/>
        <dbReference type="ChEBI" id="CHEBI:88764"/>
        <dbReference type="ChEBI" id="CHEBI:89891"/>
    </reaction>
    <physiologicalReaction direction="left-to-right" evidence="21">
        <dbReference type="Rhea" id="RHEA:54845"/>
    </physiologicalReaction>
</comment>
<organism evidence="29 30">
    <name type="scientific">Willisornis vidua</name>
    <name type="common">Xingu scale-backed antbird</name>
    <dbReference type="NCBI Taxonomy" id="1566151"/>
    <lineage>
        <taxon>Eukaryota</taxon>
        <taxon>Metazoa</taxon>
        <taxon>Chordata</taxon>
        <taxon>Craniata</taxon>
        <taxon>Vertebrata</taxon>
        <taxon>Euteleostomi</taxon>
        <taxon>Archelosauria</taxon>
        <taxon>Archosauria</taxon>
        <taxon>Dinosauria</taxon>
        <taxon>Saurischia</taxon>
        <taxon>Theropoda</taxon>
        <taxon>Coelurosauria</taxon>
        <taxon>Aves</taxon>
        <taxon>Neognathae</taxon>
        <taxon>Neoaves</taxon>
        <taxon>Telluraves</taxon>
        <taxon>Australaves</taxon>
        <taxon>Passeriformes</taxon>
        <taxon>Thamnophilidae</taxon>
        <taxon>Willisornis</taxon>
    </lineage>
</organism>
<evidence type="ECO:0000313" key="30">
    <source>
        <dbReference type="Proteomes" id="UP001145742"/>
    </source>
</evidence>
<keyword evidence="4" id="KW-0488">Methylation</keyword>
<comment type="catalytic activity">
    <reaction evidence="20">
        <text>NADPH + O2 + H(+) = H2O2 + NADP(+)</text>
        <dbReference type="Rhea" id="RHEA:11260"/>
        <dbReference type="ChEBI" id="CHEBI:15378"/>
        <dbReference type="ChEBI" id="CHEBI:15379"/>
        <dbReference type="ChEBI" id="CHEBI:16240"/>
        <dbReference type="ChEBI" id="CHEBI:57783"/>
        <dbReference type="ChEBI" id="CHEBI:58349"/>
        <dbReference type="EC" id="1.6.3.1"/>
    </reaction>
    <physiologicalReaction direction="left-to-right" evidence="20">
        <dbReference type="Rhea" id="RHEA:11261"/>
    </physiologicalReaction>
</comment>
<keyword evidence="9" id="KW-0492">Microsome</keyword>
<keyword evidence="5" id="KW-0597">Phosphoprotein</keyword>
<sequence length="780" mass="88227">MEKGKFGGNLHKGTDPVVKHTIAKRVAIIGGGSSGLCAIKACLQEGLEPVCFERTRDIGGLWRFEEHPEDGRASIYRSVIINTSKEMMCFSDFPIPEDFPNYMHNSKIMEYFRMYAQHFDLLRHIRFRTSVCRVSKRPDFATTGQWEVVTESGGKQEAAVFDAVLVCSGHHTDAHLPLNTFPGIEKFKGRYLHSRDYKDPQDFRDKRVVVIGIGNSGSDLAVEISQTAQQVFLSTRRGAWILNRVGDQGYPIDTILTTRMKSFLQELLSPSLACDYMEKKLNARFDHMRYGLKPKHRIPATTRTWDMAAQRVAIIGAGASGLCALKCCLDEGLEPTCFERSKDIGGLWRFETSVCRVSKRPDFATTGQWEVVTESEGKQEAAVFDAVLVCSGHHTDAHLPLNTFPGLEKFEGWYLHSRDYKSPQSFMGKRVVVVGTGNSGIDIAVELSHTAKQVFLSTKRGTWVLHRVADHGYPCDFSYISRFLHLLQSLLPHNAANFILERKLNARFDHTLYNLKPQHRAFDQHPTVNDDLPNRIISGRVRVKPNIQEFRETSVTFEDGTREDIDAVVFATGYSFSFPFLEGCVKVVENQIPLYKFMFPPALEKPTLAFIGLIQPLGAIMPISELQCRWATHVFKGLRHLPPLADMQAEITQTMDRMAKRYVKSRRHTIQVDYIPYMDELACQLGVKPNLLTLFLTDPKLAMEVLFGPCTPYQYRLRGPGAWAGARKAILTQRQRVVRALQPPSRARPRARPHVLTILVSIGLILATLAYVSLFRYSLK</sequence>
<evidence type="ECO:0000256" key="22">
    <source>
        <dbReference type="ARBA" id="ARBA00048459"/>
    </source>
</evidence>
<accession>A0ABQ9D398</accession>
<keyword evidence="15 28" id="KW-0472">Membrane</keyword>
<evidence type="ECO:0000256" key="25">
    <source>
        <dbReference type="ARBA" id="ARBA00049443"/>
    </source>
</evidence>
<comment type="function">
    <text evidence="16">Acts as a Baeyer-Villiger monooxygenase on a broad range of substrates. Catalyzes the insertion of an oxygen atom into a carbon-carbon bond adjacent to a carbonyl, which converts ketones to esters. Active on diverse carbonyl compounds, whereas soft nucleophiles are mostly non- or poorly reactive. In contrast with other forms of FMO it is non- or poorly active on 'classical' substrates such as drugs, pesticides, and dietary components containing soft nucleophilic heteroatoms. Able to oxidize drug molecules bearing a carbonyl group on an aliphatic chain, such as nabumetone and pentoxifylline. Also, in the absence of substrates, shows slow but yet significant NADPH oxidase activity. Acts as a positive modulator of cholesterol biosynthesis as well as glucose homeostasis, promoting metabolic aging via pleiotropic effects.</text>
</comment>
<keyword evidence="6 27" id="KW-0285">Flavoprotein</keyword>
<evidence type="ECO:0000256" key="27">
    <source>
        <dbReference type="RuleBase" id="RU361177"/>
    </source>
</evidence>
<evidence type="ECO:0000256" key="11">
    <source>
        <dbReference type="ARBA" id="ARBA00022989"/>
    </source>
</evidence>
<evidence type="ECO:0000256" key="19">
    <source>
        <dbReference type="ARBA" id="ARBA00047855"/>
    </source>
</evidence>
<evidence type="ECO:0000256" key="1">
    <source>
        <dbReference type="ARBA" id="ARBA00001974"/>
    </source>
</evidence>
<evidence type="ECO:0000313" key="29">
    <source>
        <dbReference type="EMBL" id="KAJ7411843.1"/>
    </source>
</evidence>
<feature type="transmembrane region" description="Helical" evidence="28">
    <location>
        <begin position="755"/>
        <end position="775"/>
    </location>
</feature>
<evidence type="ECO:0000256" key="24">
    <source>
        <dbReference type="ARBA" id="ARBA00048990"/>
    </source>
</evidence>
<evidence type="ECO:0000256" key="12">
    <source>
        <dbReference type="ARBA" id="ARBA00023002"/>
    </source>
</evidence>
<evidence type="ECO:0000256" key="8">
    <source>
        <dbReference type="ARBA" id="ARBA00022827"/>
    </source>
</evidence>
<keyword evidence="7 28" id="KW-0812">Transmembrane</keyword>
<evidence type="ECO:0000256" key="21">
    <source>
        <dbReference type="ARBA" id="ARBA00047977"/>
    </source>
</evidence>
<dbReference type="InterPro" id="IPR036188">
    <property type="entry name" value="FAD/NAD-bd_sf"/>
</dbReference>
<comment type="catalytic activity">
    <reaction evidence="22">
        <text>octan-3-one + NADPH + O2 + H(+) = ethyl hexanoate + NADP(+) + H2O</text>
        <dbReference type="Rhea" id="RHEA:54856"/>
        <dbReference type="ChEBI" id="CHEBI:15377"/>
        <dbReference type="ChEBI" id="CHEBI:15378"/>
        <dbReference type="ChEBI" id="CHEBI:15379"/>
        <dbReference type="ChEBI" id="CHEBI:57783"/>
        <dbReference type="ChEBI" id="CHEBI:58349"/>
        <dbReference type="ChEBI" id="CHEBI:80946"/>
        <dbReference type="ChEBI" id="CHEBI:86055"/>
    </reaction>
    <physiologicalReaction direction="left-to-right" evidence="22">
        <dbReference type="Rhea" id="RHEA:54857"/>
    </physiologicalReaction>
</comment>
<comment type="catalytic activity">
    <reaction evidence="25">
        <text>N,N-dimethylaniline + NADPH + O2 + H(+) = N,N-dimethylaniline N-oxide + NADP(+) + H2O</text>
        <dbReference type="Rhea" id="RHEA:24468"/>
        <dbReference type="ChEBI" id="CHEBI:15377"/>
        <dbReference type="ChEBI" id="CHEBI:15378"/>
        <dbReference type="ChEBI" id="CHEBI:15379"/>
        <dbReference type="ChEBI" id="CHEBI:16269"/>
        <dbReference type="ChEBI" id="CHEBI:17735"/>
        <dbReference type="ChEBI" id="CHEBI:57783"/>
        <dbReference type="ChEBI" id="CHEBI:58349"/>
        <dbReference type="EC" id="1.14.13.8"/>
    </reaction>
    <physiologicalReaction direction="left-to-right" evidence="25">
        <dbReference type="Rhea" id="RHEA:24469"/>
    </physiologicalReaction>
</comment>
<evidence type="ECO:0000256" key="18">
    <source>
        <dbReference type="ARBA" id="ARBA00047574"/>
    </source>
</evidence>
<proteinExistence type="inferred from homology"/>
<comment type="similarity">
    <text evidence="3 27">Belongs to the FMO family.</text>
</comment>
<dbReference type="PRINTS" id="PR01125">
    <property type="entry name" value="FMOXYGENASE5"/>
</dbReference>
<evidence type="ECO:0000256" key="20">
    <source>
        <dbReference type="ARBA" id="ARBA00047864"/>
    </source>
</evidence>